<dbReference type="RefSeq" id="WP_406751335.1">
    <property type="nucleotide sequence ID" value="NZ_JBEWZH010000005.1"/>
</dbReference>
<accession>A0ABW8RUR6</accession>
<dbReference type="Proteomes" id="UP001623558">
    <property type="component" value="Unassembled WGS sequence"/>
</dbReference>
<proteinExistence type="predicted"/>
<feature type="transmembrane region" description="Helical" evidence="1">
    <location>
        <begin position="7"/>
        <end position="27"/>
    </location>
</feature>
<evidence type="ECO:0000256" key="1">
    <source>
        <dbReference type="SAM" id="Phobius"/>
    </source>
</evidence>
<feature type="transmembrane region" description="Helical" evidence="1">
    <location>
        <begin position="39"/>
        <end position="59"/>
    </location>
</feature>
<name>A0ABW8RUR6_9BACT</name>
<evidence type="ECO:0000313" key="2">
    <source>
        <dbReference type="EMBL" id="MFL0162487.1"/>
    </source>
</evidence>
<organism evidence="2 3">
    <name type="scientific">Aquirufa salirivi</name>
    <dbReference type="NCBI Taxonomy" id="3104729"/>
    <lineage>
        <taxon>Bacteria</taxon>
        <taxon>Pseudomonadati</taxon>
        <taxon>Bacteroidota</taxon>
        <taxon>Cytophagia</taxon>
        <taxon>Cytophagales</taxon>
        <taxon>Flectobacillaceae</taxon>
        <taxon>Aquirufa</taxon>
    </lineage>
</organism>
<evidence type="ECO:0000313" key="3">
    <source>
        <dbReference type="Proteomes" id="UP001623558"/>
    </source>
</evidence>
<comment type="caution">
    <text evidence="2">The sequence shown here is derived from an EMBL/GenBank/DDBJ whole genome shotgun (WGS) entry which is preliminary data.</text>
</comment>
<keyword evidence="1" id="KW-0472">Membrane</keyword>
<reference evidence="2 3" key="1">
    <citation type="submission" date="2024-07" db="EMBL/GenBank/DDBJ databases">
        <authorList>
            <person name="Pitt A."/>
            <person name="Hahn M.W."/>
        </authorList>
    </citation>
    <scope>NUCLEOTIDE SEQUENCE [LARGE SCALE GENOMIC DNA]</scope>
    <source>
        <strain evidence="2 3">1-SAACH-A3</strain>
    </source>
</reference>
<feature type="transmembrane region" description="Helical" evidence="1">
    <location>
        <begin position="71"/>
        <end position="88"/>
    </location>
</feature>
<evidence type="ECO:0008006" key="4">
    <source>
        <dbReference type="Google" id="ProtNLM"/>
    </source>
</evidence>
<sequence>MNSIVFSWRASASVLYMHILYVAHLILDEYSFYHDLVNYNQILFTTFFVILPILIYIKWVFGKENFVSNQWSLIYAILLLITLFSFKIFIPEYYLFQLGFSFVNLLILGIFKKSLNQSKIEN</sequence>
<dbReference type="EMBL" id="JBEWZH010000005">
    <property type="protein sequence ID" value="MFL0162487.1"/>
    <property type="molecule type" value="Genomic_DNA"/>
</dbReference>
<keyword evidence="1" id="KW-0812">Transmembrane</keyword>
<protein>
    <recommendedName>
        <fullName evidence="4">MerC domain-containing protein</fullName>
    </recommendedName>
</protein>
<feature type="transmembrane region" description="Helical" evidence="1">
    <location>
        <begin position="94"/>
        <end position="111"/>
    </location>
</feature>
<keyword evidence="3" id="KW-1185">Reference proteome</keyword>
<gene>
    <name evidence="2" type="ORF">U0R11_08810</name>
</gene>
<keyword evidence="1" id="KW-1133">Transmembrane helix</keyword>